<dbReference type="EMBL" id="JAAXLS010000022">
    <property type="protein sequence ID" value="NKQ56377.1"/>
    <property type="molecule type" value="Genomic_DNA"/>
</dbReference>
<reference evidence="2 3" key="1">
    <citation type="submission" date="2020-04" db="EMBL/GenBank/DDBJ databases">
        <title>Novel species.</title>
        <authorList>
            <person name="Teo W.F.A."/>
            <person name="Lipun K."/>
            <person name="Srisuk N."/>
            <person name="Duangmal K."/>
        </authorList>
    </citation>
    <scope>NUCLEOTIDE SEQUENCE [LARGE SCALE GENOMIC DNA]</scope>
    <source>
        <strain evidence="2 3">K13G38</strain>
    </source>
</reference>
<protein>
    <recommendedName>
        <fullName evidence="4">ESX-1 secretion-associated protein</fullName>
    </recommendedName>
</protein>
<keyword evidence="3" id="KW-1185">Reference proteome</keyword>
<dbReference type="Proteomes" id="UP000715441">
    <property type="component" value="Unassembled WGS sequence"/>
</dbReference>
<accession>A0ABX1JDP5</accession>
<comment type="caution">
    <text evidence="2">The sequence shown here is derived from an EMBL/GenBank/DDBJ whole genome shotgun (WGS) entry which is preliminary data.</text>
</comment>
<evidence type="ECO:0000313" key="2">
    <source>
        <dbReference type="EMBL" id="NKQ56377.1"/>
    </source>
</evidence>
<feature type="coiled-coil region" evidence="1">
    <location>
        <begin position="53"/>
        <end position="80"/>
    </location>
</feature>
<evidence type="ECO:0000313" key="3">
    <source>
        <dbReference type="Proteomes" id="UP000715441"/>
    </source>
</evidence>
<organism evidence="2 3">
    <name type="scientific">Amycolatopsis acididurans</name>
    <dbReference type="NCBI Taxonomy" id="2724524"/>
    <lineage>
        <taxon>Bacteria</taxon>
        <taxon>Bacillati</taxon>
        <taxon>Actinomycetota</taxon>
        <taxon>Actinomycetes</taxon>
        <taxon>Pseudonocardiales</taxon>
        <taxon>Pseudonocardiaceae</taxon>
        <taxon>Amycolatopsis</taxon>
    </lineage>
</organism>
<gene>
    <name evidence="2" type="ORF">HFP15_26210</name>
</gene>
<sequence length="116" mass="12603">MGAKDGYAVDIPALTKYSDDLKANKESVSQVTGKVAEADVGDKSWGIVGLFVKQKYTDMLNDLKELLKEMENGLGSASEKIGGAAKAYKDKDDEHKQKLADIVKQLDDVVVRDLNA</sequence>
<proteinExistence type="predicted"/>
<keyword evidence="1" id="KW-0175">Coiled coil</keyword>
<dbReference type="RefSeq" id="WP_168519412.1">
    <property type="nucleotide sequence ID" value="NZ_JAAXLS010000022.1"/>
</dbReference>
<name>A0ABX1JDP5_9PSEU</name>
<evidence type="ECO:0008006" key="4">
    <source>
        <dbReference type="Google" id="ProtNLM"/>
    </source>
</evidence>
<evidence type="ECO:0000256" key="1">
    <source>
        <dbReference type="SAM" id="Coils"/>
    </source>
</evidence>